<feature type="transmembrane region" description="Helical" evidence="1">
    <location>
        <begin position="186"/>
        <end position="207"/>
    </location>
</feature>
<dbReference type="AlphaFoldDB" id="A0A370H5F9"/>
<feature type="transmembrane region" description="Helical" evidence="1">
    <location>
        <begin position="161"/>
        <end position="180"/>
    </location>
</feature>
<name>A0A370H5F9_9NOCA</name>
<comment type="caution">
    <text evidence="2">The sequence shown here is derived from an EMBL/GenBank/DDBJ whole genome shotgun (WGS) entry which is preliminary data.</text>
</comment>
<keyword evidence="1" id="KW-0812">Transmembrane</keyword>
<dbReference type="EMBL" id="QQAZ01000005">
    <property type="protein sequence ID" value="RDI50712.1"/>
    <property type="molecule type" value="Genomic_DNA"/>
</dbReference>
<evidence type="ECO:0000256" key="1">
    <source>
        <dbReference type="SAM" id="Phobius"/>
    </source>
</evidence>
<keyword evidence="1" id="KW-0472">Membrane</keyword>
<proteinExistence type="predicted"/>
<keyword evidence="3" id="KW-1185">Reference proteome</keyword>
<dbReference type="NCBIfam" id="NF041646">
    <property type="entry name" value="VC0807_fam"/>
    <property type="match status" value="1"/>
</dbReference>
<sequence length="227" mass="24500">MTETAVLPSPSESRPSSSRARNLLFTATAIGLSPAVFYVLLARGSTEFVALLWSTIAAALWMIGAAGFQRRIDGLATFAFCLNALGLALALLGGDDRMMLIKEPVTSAVISVLLLASCVVGRPAMFGLAQRLHAPGREQEQQWNTLWHSDSEIRRAFSRSTMVWAAGLAVDAIVRLLLIFTLPVSAAVGLMNPVQWAIIGLLALYTLRGRRRIDVKARLARLTPATA</sequence>
<feature type="transmembrane region" description="Helical" evidence="1">
    <location>
        <begin position="48"/>
        <end position="68"/>
    </location>
</feature>
<dbReference type="STRING" id="1210089.GCA_001613165_02596"/>
<evidence type="ECO:0000313" key="3">
    <source>
        <dbReference type="Proteomes" id="UP000255355"/>
    </source>
</evidence>
<feature type="transmembrane region" description="Helical" evidence="1">
    <location>
        <begin position="105"/>
        <end position="129"/>
    </location>
</feature>
<keyword evidence="1" id="KW-1133">Transmembrane helix</keyword>
<reference evidence="2 3" key="1">
    <citation type="submission" date="2018-07" db="EMBL/GenBank/DDBJ databases">
        <title>Genomic Encyclopedia of Type Strains, Phase IV (KMG-IV): sequencing the most valuable type-strain genomes for metagenomic binning, comparative biology and taxonomic classification.</title>
        <authorList>
            <person name="Goeker M."/>
        </authorList>
    </citation>
    <scope>NUCLEOTIDE SEQUENCE [LARGE SCALE GENOMIC DNA]</scope>
    <source>
        <strain evidence="2 3">DSM 44952</strain>
    </source>
</reference>
<protein>
    <submittedName>
        <fullName evidence="2">Uncharacterized protein DUF3159</fullName>
    </submittedName>
</protein>
<feature type="transmembrane region" description="Helical" evidence="1">
    <location>
        <begin position="75"/>
        <end position="93"/>
    </location>
</feature>
<gene>
    <name evidence="2" type="ORF">DFR68_105189</name>
</gene>
<evidence type="ECO:0000313" key="2">
    <source>
        <dbReference type="EMBL" id="RDI50712.1"/>
    </source>
</evidence>
<accession>A0A370H5F9</accession>
<dbReference type="OrthoDB" id="4544430at2"/>
<feature type="transmembrane region" description="Helical" evidence="1">
    <location>
        <begin position="23"/>
        <end position="42"/>
    </location>
</feature>
<dbReference type="RefSeq" id="WP_068018704.1">
    <property type="nucleotide sequence ID" value="NZ_QQAZ01000005.1"/>
</dbReference>
<organism evidence="2 3">
    <name type="scientific">Nocardia mexicana</name>
    <dbReference type="NCBI Taxonomy" id="279262"/>
    <lineage>
        <taxon>Bacteria</taxon>
        <taxon>Bacillati</taxon>
        <taxon>Actinomycetota</taxon>
        <taxon>Actinomycetes</taxon>
        <taxon>Mycobacteriales</taxon>
        <taxon>Nocardiaceae</taxon>
        <taxon>Nocardia</taxon>
    </lineage>
</organism>
<dbReference type="Proteomes" id="UP000255355">
    <property type="component" value="Unassembled WGS sequence"/>
</dbReference>